<dbReference type="EMBL" id="CP077683">
    <property type="protein sequence ID" value="QXE91672.1"/>
    <property type="molecule type" value="Genomic_DNA"/>
</dbReference>
<evidence type="ECO:0008006" key="3">
    <source>
        <dbReference type="Google" id="ProtNLM"/>
    </source>
</evidence>
<protein>
    <recommendedName>
        <fullName evidence="3">Thymidylate kinase</fullName>
    </recommendedName>
</protein>
<name>A0ABX8LI90_9BACT</name>
<reference evidence="1 2" key="1">
    <citation type="submission" date="2021-06" db="EMBL/GenBank/DDBJ databases">
        <title>Gemonas diversity in paddy soil.</title>
        <authorList>
            <person name="Liu G."/>
        </authorList>
    </citation>
    <scope>NUCLEOTIDE SEQUENCE [LARGE SCALE GENOMIC DNA]</scope>
    <source>
        <strain evidence="1 2">RG2</strain>
    </source>
</reference>
<keyword evidence="2" id="KW-1185">Reference proteome</keyword>
<evidence type="ECO:0000313" key="1">
    <source>
        <dbReference type="EMBL" id="QXE91672.1"/>
    </source>
</evidence>
<organism evidence="1 2">
    <name type="scientific">Geomonas subterranea</name>
    <dbReference type="NCBI Taxonomy" id="2847989"/>
    <lineage>
        <taxon>Bacteria</taxon>
        <taxon>Pseudomonadati</taxon>
        <taxon>Thermodesulfobacteriota</taxon>
        <taxon>Desulfuromonadia</taxon>
        <taxon>Geobacterales</taxon>
        <taxon>Geobacteraceae</taxon>
        <taxon>Geomonas</taxon>
    </lineage>
</organism>
<evidence type="ECO:0000313" key="2">
    <source>
        <dbReference type="Proteomes" id="UP000683559"/>
    </source>
</evidence>
<sequence>MRCVEFIGPPGVGKTTLVNEVAAVLARSASSTVFTPEEAAFHVAKHHGEPSVARVLRVLPQWLGRRVFRLLEGRTLWQQDAIFRFVVQKHKLIHELFEAPAMKSRAEADRLVVLSGLLRSGGLLASLERGGGDDAWVLFDEGMLQKSMMLVGGDSAGTEEALRSYLSQVEMPDLVVLLDAAADTCVARMMGRSKGLTARLKLKSDEERSAFLQNSALHWRRVARYLAEETTVPVLSVDAGQEKSLLVCRLVDELTGVISGAPGQGTALPLPGTR</sequence>
<gene>
    <name evidence="1" type="ORF">KP001_03795</name>
</gene>
<dbReference type="RefSeq" id="WP_217288250.1">
    <property type="nucleotide sequence ID" value="NZ_CP077683.1"/>
</dbReference>
<accession>A0ABX8LI90</accession>
<dbReference type="Proteomes" id="UP000683559">
    <property type="component" value="Chromosome"/>
</dbReference>
<proteinExistence type="predicted"/>